<gene>
    <name evidence="1" type="ORF">Fot_19987</name>
</gene>
<reference evidence="2" key="1">
    <citation type="submission" date="2024-07" db="EMBL/GenBank/DDBJ databases">
        <title>Two chromosome-level genome assemblies of Korean endemic species Abeliophyllum distichum and Forsythia ovata (Oleaceae).</title>
        <authorList>
            <person name="Jang H."/>
        </authorList>
    </citation>
    <scope>NUCLEOTIDE SEQUENCE [LARGE SCALE GENOMIC DNA]</scope>
</reference>
<accession>A0ABD1VMV2</accession>
<comment type="caution">
    <text evidence="1">The sequence shown here is derived from an EMBL/GenBank/DDBJ whole genome shotgun (WGS) entry which is preliminary data.</text>
</comment>
<keyword evidence="2" id="KW-1185">Reference proteome</keyword>
<dbReference type="Proteomes" id="UP001604277">
    <property type="component" value="Unassembled WGS sequence"/>
</dbReference>
<protein>
    <submittedName>
        <fullName evidence="1">Uncharacterized protein</fullName>
    </submittedName>
</protein>
<dbReference type="PANTHER" id="PTHR34468">
    <property type="entry name" value="MICROTUBULE-ASSOCIATED FUTSCH-LIKE PROTEIN"/>
    <property type="match status" value="1"/>
</dbReference>
<name>A0ABD1VMV2_9LAMI</name>
<dbReference type="PANTHER" id="PTHR34468:SF2">
    <property type="entry name" value="MICROTUBULE-ASSOCIATED FUTSCH-LIKE PROTEIN"/>
    <property type="match status" value="1"/>
</dbReference>
<proteinExistence type="predicted"/>
<dbReference type="AlphaFoldDB" id="A0ABD1VMV2"/>
<sequence length="264" mass="28914">MDYDLNVVLNSISLATDDEGLAENPVSSRKRKPLDKGKELALGKGISTAIDEGKWTSRGRHLKDALIDPLDKDLLDDQIVIHDIHFFATKANMDLEIIRISKAQEDEIDTLRSTLACVQEEAVTHCKASLEFTSCMYISASKLLRYPLRSATIPKEEKPPLGYSSNSSAHKRGKLASSVSKSVGVFDLSDKKPAKPPNSRKKFSVLSSSSYWLSHIKLSEAAAKHLISLGFLKLALEAGCEFQVPNSKPPCERGGDTGVQLDGF</sequence>
<dbReference type="EMBL" id="JBFOLJ010000005">
    <property type="protein sequence ID" value="KAL2538596.1"/>
    <property type="molecule type" value="Genomic_DNA"/>
</dbReference>
<evidence type="ECO:0000313" key="1">
    <source>
        <dbReference type="EMBL" id="KAL2538596.1"/>
    </source>
</evidence>
<evidence type="ECO:0000313" key="2">
    <source>
        <dbReference type="Proteomes" id="UP001604277"/>
    </source>
</evidence>
<organism evidence="1 2">
    <name type="scientific">Forsythia ovata</name>
    <dbReference type="NCBI Taxonomy" id="205694"/>
    <lineage>
        <taxon>Eukaryota</taxon>
        <taxon>Viridiplantae</taxon>
        <taxon>Streptophyta</taxon>
        <taxon>Embryophyta</taxon>
        <taxon>Tracheophyta</taxon>
        <taxon>Spermatophyta</taxon>
        <taxon>Magnoliopsida</taxon>
        <taxon>eudicotyledons</taxon>
        <taxon>Gunneridae</taxon>
        <taxon>Pentapetalae</taxon>
        <taxon>asterids</taxon>
        <taxon>lamiids</taxon>
        <taxon>Lamiales</taxon>
        <taxon>Oleaceae</taxon>
        <taxon>Forsythieae</taxon>
        <taxon>Forsythia</taxon>
    </lineage>
</organism>